<dbReference type="InterPro" id="IPR000924">
    <property type="entry name" value="Glu/Gln-tRNA-synth"/>
</dbReference>
<dbReference type="InterPro" id="IPR020058">
    <property type="entry name" value="Glu/Gln-tRNA-synth_Ib_cat-dom"/>
</dbReference>
<reference evidence="13" key="1">
    <citation type="journal article" date="2020" name="mSystems">
        <title>Genome- and Community-Level Interaction Insights into Carbon Utilization and Element Cycling Functions of Hydrothermarchaeota in Hydrothermal Sediment.</title>
        <authorList>
            <person name="Zhou Z."/>
            <person name="Liu Y."/>
            <person name="Xu W."/>
            <person name="Pan J."/>
            <person name="Luo Z.H."/>
            <person name="Li M."/>
        </authorList>
    </citation>
    <scope>NUCLEOTIDE SEQUENCE</scope>
    <source>
        <strain evidence="13">HyVt-388</strain>
    </source>
</reference>
<dbReference type="PANTHER" id="PTHR43311">
    <property type="entry name" value="GLUTAMATE--TRNA LIGASE"/>
    <property type="match status" value="1"/>
</dbReference>
<dbReference type="HAMAP" id="MF_00022">
    <property type="entry name" value="Glu_tRNA_synth_type1"/>
    <property type="match status" value="1"/>
</dbReference>
<dbReference type="AlphaFoldDB" id="A0A9C9ENK2"/>
<dbReference type="GO" id="GO:0006424">
    <property type="term" value="P:glutamyl-tRNA aminoacylation"/>
    <property type="evidence" value="ECO:0007669"/>
    <property type="project" value="UniProtKB-UniRule"/>
</dbReference>
<dbReference type="InterPro" id="IPR045462">
    <property type="entry name" value="aa-tRNA-synth_I_cd-bd"/>
</dbReference>
<evidence type="ECO:0000313" key="14">
    <source>
        <dbReference type="Proteomes" id="UP000885826"/>
    </source>
</evidence>
<comment type="caution">
    <text evidence="10">Lacks conserved residue(s) required for the propagation of feature annotation.</text>
</comment>
<dbReference type="InterPro" id="IPR008925">
    <property type="entry name" value="aa_tRNA-synth_I_cd-bd_sf"/>
</dbReference>
<feature type="domain" description="Aminoacyl-tRNA synthetase class I anticodon-binding" evidence="12">
    <location>
        <begin position="326"/>
        <end position="474"/>
    </location>
</feature>
<keyword evidence="5 10" id="KW-0436">Ligase</keyword>
<evidence type="ECO:0000259" key="11">
    <source>
        <dbReference type="Pfam" id="PF00749"/>
    </source>
</evidence>
<evidence type="ECO:0000256" key="7">
    <source>
        <dbReference type="ARBA" id="ARBA00022840"/>
    </source>
</evidence>
<accession>A0A9C9ENK2</accession>
<evidence type="ECO:0000256" key="1">
    <source>
        <dbReference type="ARBA" id="ARBA00004496"/>
    </source>
</evidence>
<dbReference type="GO" id="GO:0005829">
    <property type="term" value="C:cytosol"/>
    <property type="evidence" value="ECO:0007669"/>
    <property type="project" value="TreeGrafter"/>
</dbReference>
<comment type="subcellular location">
    <subcellularLocation>
        <location evidence="1 10">Cytoplasm</location>
    </subcellularLocation>
</comment>
<dbReference type="EMBL" id="DRIG01000092">
    <property type="protein sequence ID" value="HEC79230.1"/>
    <property type="molecule type" value="Genomic_DNA"/>
</dbReference>
<dbReference type="GO" id="GO:0005524">
    <property type="term" value="F:ATP binding"/>
    <property type="evidence" value="ECO:0007669"/>
    <property type="project" value="UniProtKB-UniRule"/>
</dbReference>
<comment type="similarity">
    <text evidence="2 10">Belongs to the class-I aminoacyl-tRNA synthetase family. Glutamate--tRNA ligase type 1 subfamily.</text>
</comment>
<dbReference type="InterPro" id="IPR014729">
    <property type="entry name" value="Rossmann-like_a/b/a_fold"/>
</dbReference>
<dbReference type="SUPFAM" id="SSF52374">
    <property type="entry name" value="Nucleotidylyl transferase"/>
    <property type="match status" value="1"/>
</dbReference>
<protein>
    <recommendedName>
        <fullName evidence="10">Glutamate--tRNA ligase</fullName>
        <ecNumber evidence="10">6.1.1.17</ecNumber>
    </recommendedName>
    <alternativeName>
        <fullName evidence="10">Glutamyl-tRNA synthetase</fullName>
        <shortName evidence="10">GluRS</shortName>
    </alternativeName>
</protein>
<dbReference type="Pfam" id="PF00749">
    <property type="entry name" value="tRNA-synt_1c"/>
    <property type="match status" value="1"/>
</dbReference>
<evidence type="ECO:0000256" key="5">
    <source>
        <dbReference type="ARBA" id="ARBA00022598"/>
    </source>
</evidence>
<comment type="caution">
    <text evidence="13">The sequence shown here is derived from an EMBL/GenBank/DDBJ whole genome shotgun (WGS) entry which is preliminary data.</text>
</comment>
<dbReference type="CDD" id="cd00808">
    <property type="entry name" value="GluRS_core"/>
    <property type="match status" value="1"/>
</dbReference>
<dbReference type="GO" id="GO:0004818">
    <property type="term" value="F:glutamate-tRNA ligase activity"/>
    <property type="evidence" value="ECO:0007669"/>
    <property type="project" value="UniProtKB-UniRule"/>
</dbReference>
<evidence type="ECO:0000256" key="2">
    <source>
        <dbReference type="ARBA" id="ARBA00007894"/>
    </source>
</evidence>
<dbReference type="InterPro" id="IPR049940">
    <property type="entry name" value="GluQ/Sye"/>
</dbReference>
<dbReference type="Proteomes" id="UP000885826">
    <property type="component" value="Unassembled WGS sequence"/>
</dbReference>
<dbReference type="FunFam" id="3.40.50.620:FF:000007">
    <property type="entry name" value="Glutamate--tRNA ligase"/>
    <property type="match status" value="1"/>
</dbReference>
<dbReference type="Gene3D" id="1.10.8.70">
    <property type="entry name" value="Glutamate-tRNA synthetase, class I, anticodon-binding domain 1"/>
    <property type="match status" value="1"/>
</dbReference>
<evidence type="ECO:0000256" key="3">
    <source>
        <dbReference type="ARBA" id="ARBA00011245"/>
    </source>
</evidence>
<organism evidence="13 14">
    <name type="scientific">candidate division WOR-3 bacterium</name>
    <dbReference type="NCBI Taxonomy" id="2052148"/>
    <lineage>
        <taxon>Bacteria</taxon>
        <taxon>Bacteria division WOR-3</taxon>
    </lineage>
</organism>
<dbReference type="EC" id="6.1.1.17" evidence="10"/>
<dbReference type="InterPro" id="IPR020752">
    <property type="entry name" value="Glu-tRNA-synth_I_codon-bd_sub1"/>
</dbReference>
<evidence type="ECO:0000256" key="8">
    <source>
        <dbReference type="ARBA" id="ARBA00022917"/>
    </source>
</evidence>
<keyword evidence="7 10" id="KW-0067">ATP-binding</keyword>
<evidence type="ECO:0000256" key="10">
    <source>
        <dbReference type="HAMAP-Rule" id="MF_00022"/>
    </source>
</evidence>
<evidence type="ECO:0000256" key="6">
    <source>
        <dbReference type="ARBA" id="ARBA00022741"/>
    </source>
</evidence>
<dbReference type="InterPro" id="IPR020751">
    <property type="entry name" value="aa-tRNA-synth_I_codon-bd_sub2"/>
</dbReference>
<dbReference type="PRINTS" id="PR00987">
    <property type="entry name" value="TRNASYNTHGLU"/>
</dbReference>
<dbReference type="InterPro" id="IPR033910">
    <property type="entry name" value="GluRS_core"/>
</dbReference>
<comment type="catalytic activity">
    <reaction evidence="10">
        <text>tRNA(Glu) + L-glutamate + ATP = L-glutamyl-tRNA(Glu) + AMP + diphosphate</text>
        <dbReference type="Rhea" id="RHEA:23540"/>
        <dbReference type="Rhea" id="RHEA-COMP:9663"/>
        <dbReference type="Rhea" id="RHEA-COMP:9680"/>
        <dbReference type="ChEBI" id="CHEBI:29985"/>
        <dbReference type="ChEBI" id="CHEBI:30616"/>
        <dbReference type="ChEBI" id="CHEBI:33019"/>
        <dbReference type="ChEBI" id="CHEBI:78442"/>
        <dbReference type="ChEBI" id="CHEBI:78520"/>
        <dbReference type="ChEBI" id="CHEBI:456215"/>
        <dbReference type="EC" id="6.1.1.17"/>
    </reaction>
</comment>
<feature type="domain" description="Glutamyl/glutaminyl-tRNA synthetase class Ib catalytic" evidence="11">
    <location>
        <begin position="5"/>
        <end position="313"/>
    </location>
</feature>
<gene>
    <name evidence="10" type="primary">gltX</name>
    <name evidence="13" type="ORF">ENI34_08860</name>
</gene>
<evidence type="ECO:0000256" key="9">
    <source>
        <dbReference type="ARBA" id="ARBA00023146"/>
    </source>
</evidence>
<dbReference type="NCBIfam" id="TIGR00464">
    <property type="entry name" value="gltX_bact"/>
    <property type="match status" value="1"/>
</dbReference>
<proteinExistence type="inferred from homology"/>
<dbReference type="PANTHER" id="PTHR43311:SF2">
    <property type="entry name" value="GLUTAMATE--TRNA LIGASE, MITOCHONDRIAL-RELATED"/>
    <property type="match status" value="1"/>
</dbReference>
<dbReference type="GO" id="GO:0000049">
    <property type="term" value="F:tRNA binding"/>
    <property type="evidence" value="ECO:0007669"/>
    <property type="project" value="InterPro"/>
</dbReference>
<keyword evidence="4 10" id="KW-0963">Cytoplasm</keyword>
<keyword evidence="6 10" id="KW-0547">Nucleotide-binding</keyword>
<name>A0A9C9ENK2_UNCW3</name>
<dbReference type="GO" id="GO:0008270">
    <property type="term" value="F:zinc ion binding"/>
    <property type="evidence" value="ECO:0007669"/>
    <property type="project" value="InterPro"/>
</dbReference>
<feature type="binding site" evidence="10">
    <location>
        <position position="247"/>
    </location>
    <ligand>
        <name>ATP</name>
        <dbReference type="ChEBI" id="CHEBI:30616"/>
    </ligand>
</feature>
<evidence type="ECO:0000259" key="12">
    <source>
        <dbReference type="Pfam" id="PF19269"/>
    </source>
</evidence>
<dbReference type="Pfam" id="PF19269">
    <property type="entry name" value="Anticodon_2"/>
    <property type="match status" value="1"/>
</dbReference>
<dbReference type="Gene3D" id="1.10.10.350">
    <property type="match status" value="1"/>
</dbReference>
<dbReference type="Gene3D" id="3.40.50.620">
    <property type="entry name" value="HUPs"/>
    <property type="match status" value="1"/>
</dbReference>
<comment type="subunit">
    <text evidence="3 10">Monomer.</text>
</comment>
<evidence type="ECO:0000313" key="13">
    <source>
        <dbReference type="EMBL" id="HEC79230.1"/>
    </source>
</evidence>
<keyword evidence="8 10" id="KW-0648">Protein biosynthesis</keyword>
<keyword evidence="9 10" id="KW-0030">Aminoacyl-tRNA synthetase</keyword>
<feature type="short sequence motif" description="'HIGH' region" evidence="10">
    <location>
        <begin position="12"/>
        <end position="22"/>
    </location>
</feature>
<dbReference type="SUPFAM" id="SSF48163">
    <property type="entry name" value="An anticodon-binding domain of class I aminoacyl-tRNA synthetases"/>
    <property type="match status" value="1"/>
</dbReference>
<dbReference type="InterPro" id="IPR004527">
    <property type="entry name" value="Glu-tRNA-ligase_bac/mito"/>
</dbReference>
<sequence>MNLSEVKVRMAPSPTGFFHVGSARTALYNWLFAKHHKGKFILRVEDTDVKRSSADMIKVILEGLTWLGLTWDEEPSFQSQRIEIYKRYVDRLIEKKLAYYCYCDPEELAKEKQEAYKNKKDWRYDRRCLNLSDAERAEKEKAKIPKAVRFLVPDRPVVYNDIIHGEIKKEGRDIEDFIIMRANGIPTYNLACVVDDFEMGITHVIRAVEHINNTPKQLLLYEALGLPAPKFAHLPLILGTDKSKLSKRHGAVSLIFYREQGFLPEAMVNYLALLGWAPGDDKEIMDKEELISRFTLERINPSNAVFDVNKLLWMNQQYILKMNESELIEHLKPYFIDAGLINEQEFETKKEWIKELCLLMQPRIKVLGDIVDLTVYFFTDDFEYEEDRLHKYTDKRTLELMERFLGKMDEVKNFNAQSLENLLRGFAAENKIKAKELIHPLRIFVTGRSSGAGLFKTLELLGKQRCIKRIQKIIRKYGGN</sequence>
<evidence type="ECO:0000256" key="4">
    <source>
        <dbReference type="ARBA" id="ARBA00022490"/>
    </source>
</evidence>
<feature type="short sequence motif" description="'KMSKS' region" evidence="10">
    <location>
        <begin position="244"/>
        <end position="248"/>
    </location>
</feature>
<comment type="function">
    <text evidence="10">Catalyzes the attachment of glutamate to tRNA(Glu) in a two-step reaction: glutamate is first activated by ATP to form Glu-AMP and then transferred to the acceptor end of tRNA(Glu).</text>
</comment>